<dbReference type="InterPro" id="IPR012338">
    <property type="entry name" value="Beta-lactam/transpept-like"/>
</dbReference>
<comment type="caution">
    <text evidence="2">The sequence shown here is derived from an EMBL/GenBank/DDBJ whole genome shotgun (WGS) entry which is preliminary data.</text>
</comment>
<proteinExistence type="predicted"/>
<evidence type="ECO:0000259" key="1">
    <source>
        <dbReference type="Pfam" id="PF00144"/>
    </source>
</evidence>
<dbReference type="OrthoDB" id="428260at2759"/>
<gene>
    <name evidence="2" type="ORF">N0V91_002545</name>
</gene>
<protein>
    <recommendedName>
        <fullName evidence="1">Beta-lactamase-related domain-containing protein</fullName>
    </recommendedName>
</protein>
<feature type="domain" description="Beta-lactamase-related" evidence="1">
    <location>
        <begin position="17"/>
        <end position="388"/>
    </location>
</feature>
<keyword evidence="3" id="KW-1185">Reference proteome</keyword>
<dbReference type="Proteomes" id="UP001140510">
    <property type="component" value="Unassembled WGS sequence"/>
</dbReference>
<accession>A0A9W8ZMN8</accession>
<evidence type="ECO:0000313" key="3">
    <source>
        <dbReference type="Proteomes" id="UP001140510"/>
    </source>
</evidence>
<reference evidence="2" key="1">
    <citation type="submission" date="2022-10" db="EMBL/GenBank/DDBJ databases">
        <title>Tapping the CABI collections for fungal endophytes: first genome assemblies for Collariella, Neodidymelliopsis, Ascochyta clinopodiicola, Didymella pomorum, Didymosphaeria variabile, Neocosmospora piperis and Neocucurbitaria cava.</title>
        <authorList>
            <person name="Hill R."/>
        </authorList>
    </citation>
    <scope>NUCLEOTIDE SEQUENCE</scope>
    <source>
        <strain evidence="2">IMI 355091</strain>
    </source>
</reference>
<dbReference type="PANTHER" id="PTHR43283:SF3">
    <property type="entry name" value="BETA-LACTAMASE FAMILY PROTEIN (AFU_ORTHOLOGUE AFUA_5G07500)"/>
    <property type="match status" value="1"/>
</dbReference>
<dbReference type="AlphaFoldDB" id="A0A9W8ZMN8"/>
<dbReference type="Pfam" id="PF00144">
    <property type="entry name" value="Beta-lactamase"/>
    <property type="match status" value="1"/>
</dbReference>
<sequence>MPLSDQGVQGVKQLLDAVTSEGPTGAPGLSFAAVDNSGKILVEHQAGNLSVDNKQAVNEDTLFWIASCTKLVTAIGLLQLVEQGKIGLDDAEAIKKYAPEIGKKQVFADGVNGVEQENQVTLRMLLAHTAGFGYCFFDPRLQAPGDIEGQTGDVNDILNARMVNQPGSGWEYGINLDWAGVVLERITGQKLGEYFKEHIFAPLGVDTAGATMFPPSSAHSNLAEIHQRAPDSGELRVRDHFYGHALKQDSADKQDKFFQSGGAGLFAKPKEYVKILAAILNKGTSPTTGKQILKPESVELFWENQIPNQPDFARGGPPPANPELVNHAPEFYPQPGNPPQGWTYAGFLTIEAGPSGRGKNTIWWMGLANCFWWIDRERGVAGFLAGQALPNGDPKIIPAWFMCEKTIYDNLE</sequence>
<dbReference type="SUPFAM" id="SSF56601">
    <property type="entry name" value="beta-lactamase/transpeptidase-like"/>
    <property type="match status" value="1"/>
</dbReference>
<dbReference type="InterPro" id="IPR050789">
    <property type="entry name" value="Diverse_Enzym_Activities"/>
</dbReference>
<dbReference type="EMBL" id="JAPEVA010000011">
    <property type="protein sequence ID" value="KAJ4409624.1"/>
    <property type="molecule type" value="Genomic_DNA"/>
</dbReference>
<evidence type="ECO:0000313" key="2">
    <source>
        <dbReference type="EMBL" id="KAJ4409624.1"/>
    </source>
</evidence>
<dbReference type="PANTHER" id="PTHR43283">
    <property type="entry name" value="BETA-LACTAMASE-RELATED"/>
    <property type="match status" value="1"/>
</dbReference>
<organism evidence="2 3">
    <name type="scientific">Didymella pomorum</name>
    <dbReference type="NCBI Taxonomy" id="749634"/>
    <lineage>
        <taxon>Eukaryota</taxon>
        <taxon>Fungi</taxon>
        <taxon>Dikarya</taxon>
        <taxon>Ascomycota</taxon>
        <taxon>Pezizomycotina</taxon>
        <taxon>Dothideomycetes</taxon>
        <taxon>Pleosporomycetidae</taxon>
        <taxon>Pleosporales</taxon>
        <taxon>Pleosporineae</taxon>
        <taxon>Didymellaceae</taxon>
        <taxon>Didymella</taxon>
    </lineage>
</organism>
<dbReference type="Gene3D" id="3.40.710.10">
    <property type="entry name" value="DD-peptidase/beta-lactamase superfamily"/>
    <property type="match status" value="1"/>
</dbReference>
<dbReference type="InterPro" id="IPR001466">
    <property type="entry name" value="Beta-lactam-related"/>
</dbReference>
<name>A0A9W8ZMN8_9PLEO</name>